<dbReference type="PANTHER" id="PTHR14094">
    <property type="entry name" value="SIGNAL RECOGNITION PARTICLE 72"/>
    <property type="match status" value="1"/>
</dbReference>
<evidence type="ECO:0000256" key="4">
    <source>
        <dbReference type="ARBA" id="ARBA00018350"/>
    </source>
</evidence>
<keyword evidence="5 11" id="KW-0963">Cytoplasm</keyword>
<sequence length="653" mass="74761">MTEKTAKEKTVSTQYAALHKFGQNEEYERALKAANKILGVAPHEFLAFHCKIVCLIELARFDEGIAQMNKNPEYTQDLIFEKAYCYYRLNKHQEALATIEKSESEIDYRTKELKAQISYRLEQYKDAHAIYQDIIKNTDDEYEEERLTNLYATMVYLDEDDRVDLELKEDAYELCYNKACMLIASEEYVEAEKKLKQCEKLCREKFEEDEDMADEEIDIELALIRIQLAFVYHKLGRVKEAQILYASNLKLKLEDIALQAVASNNIVFINKDQNLFDSKKKMKLALNDTLVHKLPSLQRKHIALNNAILNYYINQTDQCEKACKAIESTWPELHTSVTILRALNLVKADKIGDAINLLRKGEKDETSKLYVDLCIAQFHLIKGDKLEACKVLENLGQDAYKPGIVGALTTLYLAIGEESTALKVFEKTVAFYKQRKVKSADLSSFWRQAADFHIRNGHPQVAANSLEELLSANKDDKKIAAQLVLACSQFDKARALKLSKDLPSIEELAKGVDYESIHTLAPVQKKSPATKGDSLPSTPKSDPDSQKRKRRHRMRKGKLPKNYDSSAQPDPERWLPKYERTGYRKKRDRRAKEVIKGSQGTSYGQTEQYDFSKKLDEVAMSPASNAEPSPRASQSKQGAHQKKANQKKKSKRR</sequence>
<dbReference type="InterPro" id="IPR011990">
    <property type="entry name" value="TPR-like_helical_dom_sf"/>
</dbReference>
<dbReference type="EMBL" id="BT127131">
    <property type="protein sequence ID" value="AEE62093.1"/>
    <property type="molecule type" value="mRNA"/>
</dbReference>
<evidence type="ECO:0000256" key="6">
    <source>
        <dbReference type="ARBA" id="ARBA00022737"/>
    </source>
</evidence>
<dbReference type="GO" id="GO:0008312">
    <property type="term" value="F:7S RNA binding"/>
    <property type="evidence" value="ECO:0007669"/>
    <property type="project" value="InterPro"/>
</dbReference>
<evidence type="ECO:0000256" key="1">
    <source>
        <dbReference type="ARBA" id="ARBA00004240"/>
    </source>
</evidence>
<feature type="coiled-coil region" evidence="12">
    <location>
        <begin position="181"/>
        <end position="208"/>
    </location>
</feature>
<evidence type="ECO:0000256" key="10">
    <source>
        <dbReference type="ARBA" id="ARBA00023274"/>
    </source>
</evidence>
<dbReference type="Pfam" id="PF08492">
    <property type="entry name" value="SRP72"/>
    <property type="match status" value="1"/>
</dbReference>
<dbReference type="PANTHER" id="PTHR14094:SF9">
    <property type="entry name" value="SIGNAL RECOGNITION PARTICLE SUBUNIT SRP72"/>
    <property type="match status" value="1"/>
</dbReference>
<feature type="domain" description="Signal recognition particle SRP72 subunit RNA-binding" evidence="14">
    <location>
        <begin position="531"/>
        <end position="585"/>
    </location>
</feature>
<dbReference type="AlphaFoldDB" id="J3JV64"/>
<dbReference type="GO" id="GO:0005786">
    <property type="term" value="C:signal recognition particle, endoplasmic reticulum targeting"/>
    <property type="evidence" value="ECO:0007669"/>
    <property type="project" value="UniProtKB-UniRule"/>
</dbReference>
<dbReference type="SUPFAM" id="SSF48452">
    <property type="entry name" value="TPR-like"/>
    <property type="match status" value="2"/>
</dbReference>
<comment type="function">
    <text evidence="11">Component of the signal recognition particle (SRP) complex, a ribonucleoprotein complex that mediates the cotranslational targeting of secretory and membrane proteins to the endoplasmic reticulum (ER).</text>
</comment>
<feature type="compositionally biased region" description="Basic residues" evidence="13">
    <location>
        <begin position="639"/>
        <end position="653"/>
    </location>
</feature>
<evidence type="ECO:0000256" key="13">
    <source>
        <dbReference type="SAM" id="MobiDB-lite"/>
    </source>
</evidence>
<evidence type="ECO:0000256" key="11">
    <source>
        <dbReference type="PIRNR" id="PIRNR038922"/>
    </source>
</evidence>
<reference evidence="15" key="1">
    <citation type="journal article" date="2012" name="Insect Biochem. Mol. Biol.">
        <title>Transcriptome and full-length cDNA resources for the mountain pine beetle, Dendroctonus ponderosae Hopkins, a major insect pest of pine forests.</title>
        <authorList>
            <person name="Keeling C.I."/>
            <person name="Henderson H."/>
            <person name="Li M."/>
            <person name="Yuen M."/>
            <person name="Clark E.L."/>
            <person name="Fraser J.D."/>
            <person name="Huber D.P."/>
            <person name="Liao N.Y."/>
            <person name="Roderick Docking T."/>
            <person name="Birol I."/>
            <person name="Chan S.K."/>
            <person name="Taylor G.A."/>
            <person name="Palmquist D."/>
            <person name="Jones S.J."/>
            <person name="Bohlmann J."/>
        </authorList>
    </citation>
    <scope>NUCLEOTIDE SEQUENCE</scope>
    <source>
        <tissue evidence="15">Midgut and adhering fatbody of emerged adults of both sexes 1</tissue>
    </source>
</reference>
<evidence type="ECO:0000259" key="14">
    <source>
        <dbReference type="Pfam" id="PF08492"/>
    </source>
</evidence>
<name>J3JV64_DENPD</name>
<organism evidence="15">
    <name type="scientific">Dendroctonus ponderosae</name>
    <name type="common">Mountain pine beetle</name>
    <dbReference type="NCBI Taxonomy" id="77166"/>
    <lineage>
        <taxon>Eukaryota</taxon>
        <taxon>Metazoa</taxon>
        <taxon>Ecdysozoa</taxon>
        <taxon>Arthropoda</taxon>
        <taxon>Hexapoda</taxon>
        <taxon>Insecta</taxon>
        <taxon>Pterygota</taxon>
        <taxon>Neoptera</taxon>
        <taxon>Endopterygota</taxon>
        <taxon>Coleoptera</taxon>
        <taxon>Polyphaga</taxon>
        <taxon>Cucujiformia</taxon>
        <taxon>Curculionidae</taxon>
        <taxon>Scolytinae</taxon>
        <taxon>Dendroctonus</taxon>
    </lineage>
</organism>
<feature type="compositionally biased region" description="Polar residues" evidence="13">
    <location>
        <begin position="598"/>
        <end position="609"/>
    </location>
</feature>
<keyword evidence="12" id="KW-0175">Coiled coil</keyword>
<dbReference type="GO" id="GO:0043022">
    <property type="term" value="F:ribosome binding"/>
    <property type="evidence" value="ECO:0007669"/>
    <property type="project" value="TreeGrafter"/>
</dbReference>
<feature type="compositionally biased region" description="Basic residues" evidence="13">
    <location>
        <begin position="547"/>
        <end position="559"/>
    </location>
</feature>
<evidence type="ECO:0000256" key="8">
    <source>
        <dbReference type="ARBA" id="ARBA00022824"/>
    </source>
</evidence>
<evidence type="ECO:0000256" key="3">
    <source>
        <dbReference type="ARBA" id="ARBA00007676"/>
    </source>
</evidence>
<dbReference type="GO" id="GO:0006614">
    <property type="term" value="P:SRP-dependent cotranslational protein targeting to membrane"/>
    <property type="evidence" value="ECO:0007669"/>
    <property type="project" value="UniProtKB-UniRule"/>
</dbReference>
<dbReference type="InterPro" id="IPR031545">
    <property type="entry name" value="SRP72_TPR-like"/>
</dbReference>
<keyword evidence="10 11" id="KW-0687">Ribonucleoprotein</keyword>
<comment type="subcellular location">
    <subcellularLocation>
        <location evidence="2 11">Cytoplasm</location>
    </subcellularLocation>
    <subcellularLocation>
        <location evidence="1">Endoplasmic reticulum</location>
    </subcellularLocation>
</comment>
<feature type="region of interest" description="Disordered" evidence="13">
    <location>
        <begin position="521"/>
        <end position="653"/>
    </location>
</feature>
<dbReference type="OrthoDB" id="5421607at2759"/>
<dbReference type="Gene3D" id="1.25.40.10">
    <property type="entry name" value="Tetratricopeptide repeat domain"/>
    <property type="match status" value="2"/>
</dbReference>
<dbReference type="InterPro" id="IPR013699">
    <property type="entry name" value="Signal_recog_part_SRP72_RNA-bd"/>
</dbReference>
<protein>
    <recommendedName>
        <fullName evidence="4 11">Signal recognition particle subunit SRP72</fullName>
    </recommendedName>
</protein>
<dbReference type="HOGENOM" id="CLU_013808_1_0_1"/>
<accession>J3JV64</accession>
<keyword evidence="9 11" id="KW-0733">Signal recognition particle</keyword>
<evidence type="ECO:0000256" key="7">
    <source>
        <dbReference type="ARBA" id="ARBA00022803"/>
    </source>
</evidence>
<evidence type="ECO:0000256" key="12">
    <source>
        <dbReference type="SAM" id="Coils"/>
    </source>
</evidence>
<dbReference type="FunFam" id="1.25.40.10:FF:000062">
    <property type="entry name" value="Signal recognition particle subunit SRP72"/>
    <property type="match status" value="1"/>
</dbReference>
<evidence type="ECO:0000313" key="15">
    <source>
        <dbReference type="EMBL" id="AEE62093.1"/>
    </source>
</evidence>
<dbReference type="Pfam" id="PF17004">
    <property type="entry name" value="SRP_TPR_like"/>
    <property type="match status" value="1"/>
</dbReference>
<keyword evidence="7" id="KW-0802">TPR repeat</keyword>
<evidence type="ECO:0000256" key="5">
    <source>
        <dbReference type="ARBA" id="ARBA00022490"/>
    </source>
</evidence>
<feature type="compositionally biased region" description="Basic and acidic residues" evidence="13">
    <location>
        <begin position="570"/>
        <end position="582"/>
    </location>
</feature>
<comment type="similarity">
    <text evidence="3 11">Belongs to the SRP72 family.</text>
</comment>
<dbReference type="InterPro" id="IPR026270">
    <property type="entry name" value="SRP72"/>
</dbReference>
<dbReference type="PIRSF" id="PIRSF038922">
    <property type="entry name" value="SRP72"/>
    <property type="match status" value="1"/>
</dbReference>
<feature type="compositionally biased region" description="Polar residues" evidence="13">
    <location>
        <begin position="622"/>
        <end position="635"/>
    </location>
</feature>
<dbReference type="GO" id="GO:0005783">
    <property type="term" value="C:endoplasmic reticulum"/>
    <property type="evidence" value="ECO:0007669"/>
    <property type="project" value="UniProtKB-SubCell"/>
</dbReference>
<evidence type="ECO:0000256" key="9">
    <source>
        <dbReference type="ARBA" id="ARBA00023135"/>
    </source>
</evidence>
<evidence type="ECO:0000256" key="2">
    <source>
        <dbReference type="ARBA" id="ARBA00004496"/>
    </source>
</evidence>
<proteinExistence type="evidence at transcript level"/>
<keyword evidence="6" id="KW-0677">Repeat</keyword>
<keyword evidence="8" id="KW-0256">Endoplasmic reticulum</keyword>